<dbReference type="InterPro" id="IPR050309">
    <property type="entry name" value="Type-B_Carboxylest/Lipase"/>
</dbReference>
<dbReference type="PROSITE" id="PS51257">
    <property type="entry name" value="PROKAR_LIPOPROTEIN"/>
    <property type="match status" value="1"/>
</dbReference>
<dbReference type="InterPro" id="IPR029058">
    <property type="entry name" value="AB_hydrolase_fold"/>
</dbReference>
<dbReference type="Pfam" id="PF00135">
    <property type="entry name" value="COesterase"/>
    <property type="match status" value="1"/>
</dbReference>
<evidence type="ECO:0000256" key="3">
    <source>
        <dbReference type="RuleBase" id="RU361235"/>
    </source>
</evidence>
<dbReference type="PANTHER" id="PTHR11559">
    <property type="entry name" value="CARBOXYLESTERASE"/>
    <property type="match status" value="1"/>
</dbReference>
<dbReference type="ESTHER" id="9hypo-a0a0m9vsp3">
    <property type="family name" value="Fungal_carboxylesterase_lipase"/>
</dbReference>
<feature type="chain" id="PRO_5005732575" description="Carboxylic ester hydrolase" evidence="3">
    <location>
        <begin position="21"/>
        <end position="643"/>
    </location>
</feature>
<evidence type="ECO:0000313" key="7">
    <source>
        <dbReference type="Proteomes" id="UP000053831"/>
    </source>
</evidence>
<evidence type="ECO:0000256" key="4">
    <source>
        <dbReference type="SAM" id="MobiDB-lite"/>
    </source>
</evidence>
<reference evidence="6 7" key="1">
    <citation type="submission" date="2015-07" db="EMBL/GenBank/DDBJ databases">
        <title>The genome of the fungus Escovopsis weberi, a specialized disease agent of ant agriculture.</title>
        <authorList>
            <person name="de Man T.J."/>
            <person name="Stajich J.E."/>
            <person name="Kubicek C.P."/>
            <person name="Chenthamara K."/>
            <person name="Atanasova L."/>
            <person name="Druzhinina I.S."/>
            <person name="Birnbaum S."/>
            <person name="Barribeau S.M."/>
            <person name="Teiling C."/>
            <person name="Suen G."/>
            <person name="Currie C."/>
            <person name="Gerardo N.M."/>
        </authorList>
    </citation>
    <scope>NUCLEOTIDE SEQUENCE [LARGE SCALE GENOMIC DNA]</scope>
</reference>
<dbReference type="Gene3D" id="3.40.50.1820">
    <property type="entry name" value="alpha/beta hydrolase"/>
    <property type="match status" value="1"/>
</dbReference>
<dbReference type="STRING" id="150374.A0A0M9VSP3"/>
<dbReference type="EC" id="3.1.1.-" evidence="3"/>
<proteinExistence type="inferred from homology"/>
<gene>
    <name evidence="6" type="ORF">ESCO_002402</name>
</gene>
<evidence type="ECO:0000256" key="2">
    <source>
        <dbReference type="ARBA" id="ARBA00022801"/>
    </source>
</evidence>
<evidence type="ECO:0000313" key="6">
    <source>
        <dbReference type="EMBL" id="KOS17925.1"/>
    </source>
</evidence>
<evidence type="ECO:0000259" key="5">
    <source>
        <dbReference type="Pfam" id="PF00135"/>
    </source>
</evidence>
<keyword evidence="7" id="KW-1185">Reference proteome</keyword>
<sequence length="643" mass="68132">MKPSLCSAAALAWSCACVCASAAGAGVGSPGPYAHDQQHDQAPGPSAFDAAHNVTYAGIRRNDVEAFLGIRYGLDTGGRNRFRPPRAHAAQPGSVVDATAVGPGCPQDPSGAAGVTLPGMDNVSEDCLSLNVVRPNGTAAGDRLAVMAWIVGGGFWVGRAQDYYTAPDDLIAQSVGNGLPVIHVAMNYRLGVFGFAQNDALKAEGSENAGLRDQRLALEWIRDNIEHFGGDPQRVTIFGQSSGGLSVGLQIMAYGGREPLPFQQAICQSSAMENGITADFTINAMRDVVGHLGIPSDLHSADTVAALRAFDTGTLLNASMATYTTAVMDGDIWLPAVDGDFLPDAPSRLMQTRRLGRGVTTMIGWCQDDEDSLTSTSVRTANDTRRTVAAFVPHVSPANLDRLLALYPSDSPEFSPPTTGGDGEATGEGHGDGEGEAAALSAEFRRAARIKRDILMVCQPLHYARHLAAAGSRVYLYNWNQTFLDRVFAALGSPPGLGVVHLSDVPYVYSNARAFEVLGVRSPFTTDSDARLADRGSRTFSTFASVGRPGLPHRDTFQGFVPAFGARLHASASANSNSSASLDVDVDVDGDGDWNVNVFIAGGPAEGSSALDGPWAREEMRVQRLRERCGFINSPEMIEQLRY</sequence>
<dbReference type="EMBL" id="LGSR01000022">
    <property type="protein sequence ID" value="KOS17925.1"/>
    <property type="molecule type" value="Genomic_DNA"/>
</dbReference>
<dbReference type="InterPro" id="IPR002018">
    <property type="entry name" value="CarbesteraseB"/>
</dbReference>
<comment type="similarity">
    <text evidence="1 3">Belongs to the type-B carboxylesterase/lipase family.</text>
</comment>
<dbReference type="SUPFAM" id="SSF53474">
    <property type="entry name" value="alpha/beta-Hydrolases"/>
    <property type="match status" value="1"/>
</dbReference>
<feature type="domain" description="Carboxylesterase type B" evidence="5">
    <location>
        <begin position="62"/>
        <end position="551"/>
    </location>
</feature>
<dbReference type="Proteomes" id="UP000053831">
    <property type="component" value="Unassembled WGS sequence"/>
</dbReference>
<accession>A0A0M9VSP3</accession>
<comment type="caution">
    <text evidence="6">The sequence shown here is derived from an EMBL/GenBank/DDBJ whole genome shotgun (WGS) entry which is preliminary data.</text>
</comment>
<dbReference type="GO" id="GO:0016787">
    <property type="term" value="F:hydrolase activity"/>
    <property type="evidence" value="ECO:0007669"/>
    <property type="project" value="UniProtKB-KW"/>
</dbReference>
<keyword evidence="2 3" id="KW-0378">Hydrolase</keyword>
<name>A0A0M9VSP3_ESCWE</name>
<feature type="signal peptide" evidence="3">
    <location>
        <begin position="1"/>
        <end position="20"/>
    </location>
</feature>
<keyword evidence="3" id="KW-0732">Signal</keyword>
<dbReference type="AlphaFoldDB" id="A0A0M9VSP3"/>
<dbReference type="PROSITE" id="PS00122">
    <property type="entry name" value="CARBOXYLESTERASE_B_1"/>
    <property type="match status" value="1"/>
</dbReference>
<organism evidence="6 7">
    <name type="scientific">Escovopsis weberi</name>
    <dbReference type="NCBI Taxonomy" id="150374"/>
    <lineage>
        <taxon>Eukaryota</taxon>
        <taxon>Fungi</taxon>
        <taxon>Dikarya</taxon>
        <taxon>Ascomycota</taxon>
        <taxon>Pezizomycotina</taxon>
        <taxon>Sordariomycetes</taxon>
        <taxon>Hypocreomycetidae</taxon>
        <taxon>Hypocreales</taxon>
        <taxon>Hypocreaceae</taxon>
        <taxon>Escovopsis</taxon>
    </lineage>
</organism>
<dbReference type="InterPro" id="IPR019826">
    <property type="entry name" value="Carboxylesterase_B_AS"/>
</dbReference>
<protein>
    <recommendedName>
        <fullName evidence="3">Carboxylic ester hydrolase</fullName>
        <ecNumber evidence="3">3.1.1.-</ecNumber>
    </recommendedName>
</protein>
<feature type="region of interest" description="Disordered" evidence="4">
    <location>
        <begin position="411"/>
        <end position="437"/>
    </location>
</feature>
<dbReference type="OrthoDB" id="408631at2759"/>
<evidence type="ECO:0000256" key="1">
    <source>
        <dbReference type="ARBA" id="ARBA00005964"/>
    </source>
</evidence>